<feature type="binding site" evidence="8">
    <location>
        <position position="57"/>
    </location>
    <ligand>
        <name>Zn(2+)</name>
        <dbReference type="ChEBI" id="CHEBI:29105"/>
        <note>catalytic</note>
    </ligand>
</feature>
<feature type="active site" description="Proton donor" evidence="8">
    <location>
        <position position="59"/>
    </location>
</feature>
<evidence type="ECO:0000256" key="6">
    <source>
        <dbReference type="ARBA" id="ARBA00022833"/>
    </source>
</evidence>
<feature type="binding site" evidence="8">
    <location>
        <position position="87"/>
    </location>
    <ligand>
        <name>Zn(2+)</name>
        <dbReference type="ChEBI" id="CHEBI:29105"/>
        <note>catalytic</note>
    </ligand>
</feature>
<evidence type="ECO:0000256" key="8">
    <source>
        <dbReference type="HAMAP-Rule" id="MF_00972"/>
    </source>
</evidence>
<comment type="function">
    <text evidence="8">Catalyzes the deamination of adenosine to inosine at the wobble position 34 of tRNA(Arg2).</text>
</comment>
<evidence type="ECO:0000256" key="1">
    <source>
        <dbReference type="ARBA" id="ARBA00010669"/>
    </source>
</evidence>
<accession>A0A2U3QEK7</accession>
<dbReference type="InterPro" id="IPR016192">
    <property type="entry name" value="APOBEC/CMP_deaminase_Zn-bd"/>
</dbReference>
<evidence type="ECO:0000313" key="10">
    <source>
        <dbReference type="EMBL" id="SPP99759.1"/>
    </source>
</evidence>
<dbReference type="Proteomes" id="UP000245125">
    <property type="component" value="Unassembled WGS sequence"/>
</dbReference>
<dbReference type="HAMAP" id="MF_00972">
    <property type="entry name" value="tRNA_aden_deaminase"/>
    <property type="match status" value="1"/>
</dbReference>
<dbReference type="AlphaFoldDB" id="A0A2U3QEK7"/>
<dbReference type="GO" id="GO:0008270">
    <property type="term" value="F:zinc ion binding"/>
    <property type="evidence" value="ECO:0007669"/>
    <property type="project" value="UniProtKB-UniRule"/>
</dbReference>
<dbReference type="PANTHER" id="PTHR11079">
    <property type="entry name" value="CYTOSINE DEAMINASE FAMILY MEMBER"/>
    <property type="match status" value="1"/>
</dbReference>
<dbReference type="InterPro" id="IPR016193">
    <property type="entry name" value="Cytidine_deaminase-like"/>
</dbReference>
<dbReference type="FunFam" id="3.40.140.10:FF:000005">
    <property type="entry name" value="tRNA-specific adenosine deaminase"/>
    <property type="match status" value="1"/>
</dbReference>
<dbReference type="GO" id="GO:0052717">
    <property type="term" value="F:tRNA-specific adenosine-34 deaminase activity"/>
    <property type="evidence" value="ECO:0007669"/>
    <property type="project" value="UniProtKB-UniRule"/>
</dbReference>
<proteinExistence type="inferred from homology"/>
<comment type="subunit">
    <text evidence="2 8">Homodimer.</text>
</comment>
<dbReference type="PROSITE" id="PS00903">
    <property type="entry name" value="CYT_DCMP_DEAMINASES_1"/>
    <property type="match status" value="1"/>
</dbReference>
<feature type="domain" description="CMP/dCMP-type deaminase" evidence="9">
    <location>
        <begin position="6"/>
        <end position="115"/>
    </location>
</feature>
<evidence type="ECO:0000256" key="3">
    <source>
        <dbReference type="ARBA" id="ARBA00022694"/>
    </source>
</evidence>
<organism evidence="10 11">
    <name type="scientific">Candidatus Sulfobium mesophilum</name>
    <dbReference type="NCBI Taxonomy" id="2016548"/>
    <lineage>
        <taxon>Bacteria</taxon>
        <taxon>Pseudomonadati</taxon>
        <taxon>Nitrospirota</taxon>
        <taxon>Nitrospiria</taxon>
        <taxon>Nitrospirales</taxon>
        <taxon>Nitrospiraceae</taxon>
        <taxon>Candidatus Sulfobium</taxon>
    </lineage>
</organism>
<evidence type="ECO:0000256" key="2">
    <source>
        <dbReference type="ARBA" id="ARBA00011738"/>
    </source>
</evidence>
<dbReference type="InterPro" id="IPR002125">
    <property type="entry name" value="CMP_dCMP_dom"/>
</dbReference>
<dbReference type="PROSITE" id="PS51747">
    <property type="entry name" value="CYT_DCMP_DEAMINASES_2"/>
    <property type="match status" value="1"/>
</dbReference>
<keyword evidence="3 8" id="KW-0819">tRNA processing</keyword>
<keyword evidence="4 8" id="KW-0479">Metal-binding</keyword>
<evidence type="ECO:0000256" key="4">
    <source>
        <dbReference type="ARBA" id="ARBA00022723"/>
    </source>
</evidence>
<dbReference type="OrthoDB" id="9802676at2"/>
<dbReference type="EC" id="3.5.4.33" evidence="8"/>
<keyword evidence="5 8" id="KW-0378">Hydrolase</keyword>
<dbReference type="CDD" id="cd01285">
    <property type="entry name" value="nucleoside_deaminase"/>
    <property type="match status" value="1"/>
</dbReference>
<dbReference type="InterPro" id="IPR058535">
    <property type="entry name" value="MafB19-deam"/>
</dbReference>
<name>A0A2U3QEK7_9BACT</name>
<protein>
    <recommendedName>
        <fullName evidence="8">tRNA-specific adenosine deaminase</fullName>
        <ecNumber evidence="8">3.5.4.33</ecNumber>
    </recommendedName>
</protein>
<evidence type="ECO:0000313" key="11">
    <source>
        <dbReference type="Proteomes" id="UP000245125"/>
    </source>
</evidence>
<evidence type="ECO:0000256" key="7">
    <source>
        <dbReference type="ARBA" id="ARBA00048045"/>
    </source>
</evidence>
<dbReference type="GO" id="GO:0002100">
    <property type="term" value="P:tRNA wobble adenosine to inosine editing"/>
    <property type="evidence" value="ECO:0007669"/>
    <property type="project" value="UniProtKB-UniRule"/>
</dbReference>
<dbReference type="Gene3D" id="3.40.140.10">
    <property type="entry name" value="Cytidine Deaminase, domain 2"/>
    <property type="match status" value="1"/>
</dbReference>
<evidence type="ECO:0000259" key="9">
    <source>
        <dbReference type="PROSITE" id="PS51747"/>
    </source>
</evidence>
<reference evidence="11" key="1">
    <citation type="submission" date="2018-03" db="EMBL/GenBank/DDBJ databases">
        <authorList>
            <person name="Zecchin S."/>
        </authorList>
    </citation>
    <scope>NUCLEOTIDE SEQUENCE [LARGE SCALE GENOMIC DNA]</scope>
</reference>
<feature type="binding site" evidence="8">
    <location>
        <position position="90"/>
    </location>
    <ligand>
        <name>Zn(2+)</name>
        <dbReference type="ChEBI" id="CHEBI:29105"/>
        <note>catalytic</note>
    </ligand>
</feature>
<comment type="similarity">
    <text evidence="1">Belongs to the cytidine and deoxycytidylate deaminase family. ADAT2 subfamily.</text>
</comment>
<keyword evidence="11" id="KW-1185">Reference proteome</keyword>
<comment type="cofactor">
    <cofactor evidence="8">
        <name>Zn(2+)</name>
        <dbReference type="ChEBI" id="CHEBI:29105"/>
    </cofactor>
    <text evidence="8">Binds 1 zinc ion per subunit.</text>
</comment>
<sequence>MTKEYDEDIYFMGLALKEAETAFREGEVPVGAVLVREGNIIGSAHNLREYTRDPSAHAEILALRAGTKNADSWRLSGATLYVTKEPCIMCAGAIVNARIARLVYGCRDPKAGGVDSLYRILGDARLNHQTDVTSGVCEDECALLLKSFFQERR</sequence>
<dbReference type="SUPFAM" id="SSF53927">
    <property type="entry name" value="Cytidine deaminase-like"/>
    <property type="match status" value="1"/>
</dbReference>
<dbReference type="Pfam" id="PF14437">
    <property type="entry name" value="MafB19-deam"/>
    <property type="match status" value="1"/>
</dbReference>
<gene>
    <name evidence="8 10" type="primary">tadA</name>
    <name evidence="10" type="ORF">NBG4_1120004</name>
</gene>
<dbReference type="InterPro" id="IPR028883">
    <property type="entry name" value="tRNA_aden_deaminase"/>
</dbReference>
<evidence type="ECO:0000256" key="5">
    <source>
        <dbReference type="ARBA" id="ARBA00022801"/>
    </source>
</evidence>
<keyword evidence="6 8" id="KW-0862">Zinc</keyword>
<dbReference type="PANTHER" id="PTHR11079:SF202">
    <property type="entry name" value="TRNA-SPECIFIC ADENOSINE DEAMINASE"/>
    <property type="match status" value="1"/>
</dbReference>
<dbReference type="NCBIfam" id="NF008113">
    <property type="entry name" value="PRK10860.1"/>
    <property type="match status" value="1"/>
</dbReference>
<comment type="catalytic activity">
    <reaction evidence="7 8">
        <text>adenosine(34) in tRNA + H2O + H(+) = inosine(34) in tRNA + NH4(+)</text>
        <dbReference type="Rhea" id="RHEA:43168"/>
        <dbReference type="Rhea" id="RHEA-COMP:10373"/>
        <dbReference type="Rhea" id="RHEA-COMP:10374"/>
        <dbReference type="ChEBI" id="CHEBI:15377"/>
        <dbReference type="ChEBI" id="CHEBI:15378"/>
        <dbReference type="ChEBI" id="CHEBI:28938"/>
        <dbReference type="ChEBI" id="CHEBI:74411"/>
        <dbReference type="ChEBI" id="CHEBI:82852"/>
        <dbReference type="EC" id="3.5.4.33"/>
    </reaction>
</comment>
<dbReference type="EMBL" id="OUUY01000016">
    <property type="protein sequence ID" value="SPP99759.1"/>
    <property type="molecule type" value="Genomic_DNA"/>
</dbReference>